<dbReference type="PANTHER" id="PTHR45656:SF4">
    <property type="entry name" value="PROTEIN CBR-CLEC-78"/>
    <property type="match status" value="1"/>
</dbReference>
<evidence type="ECO:0000256" key="1">
    <source>
        <dbReference type="ARBA" id="ARBA00022659"/>
    </source>
</evidence>
<dbReference type="SUPFAM" id="SSF49854">
    <property type="entry name" value="Spermadhesin, CUB domain"/>
    <property type="match status" value="1"/>
</dbReference>
<keyword evidence="1 5" id="KW-0768">Sushi</keyword>
<evidence type="ECO:0000259" key="6">
    <source>
        <dbReference type="PROSITE" id="PS01180"/>
    </source>
</evidence>
<dbReference type="SUPFAM" id="SSF57535">
    <property type="entry name" value="Complement control module/SCR domain"/>
    <property type="match status" value="1"/>
</dbReference>
<name>A0ABM0S9Z7_GALVR</name>
<evidence type="ECO:0000256" key="5">
    <source>
        <dbReference type="PROSITE-ProRule" id="PRU00302"/>
    </source>
</evidence>
<evidence type="ECO:0000256" key="2">
    <source>
        <dbReference type="ARBA" id="ARBA00022729"/>
    </source>
</evidence>
<keyword evidence="4" id="KW-1015">Disulfide bond</keyword>
<protein>
    <submittedName>
        <fullName evidence="9">CUB and sushi domain-containing protein 1-like</fullName>
    </submittedName>
</protein>
<dbReference type="RefSeq" id="XP_008589688.1">
    <property type="nucleotide sequence ID" value="XM_008591466.1"/>
</dbReference>
<proteinExistence type="predicted"/>
<dbReference type="PROSITE" id="PS01180">
    <property type="entry name" value="CUB"/>
    <property type="match status" value="1"/>
</dbReference>
<dbReference type="Pfam" id="PF00084">
    <property type="entry name" value="Sushi"/>
    <property type="match status" value="1"/>
</dbReference>
<dbReference type="SMART" id="SM00032">
    <property type="entry name" value="CCP"/>
    <property type="match status" value="1"/>
</dbReference>
<evidence type="ECO:0000256" key="4">
    <source>
        <dbReference type="ARBA" id="ARBA00023157"/>
    </source>
</evidence>
<accession>A0ABM0S9Z7</accession>
<dbReference type="InterPro" id="IPR035976">
    <property type="entry name" value="Sushi/SCR/CCP_sf"/>
</dbReference>
<dbReference type="InterPro" id="IPR035914">
    <property type="entry name" value="Sperma_CUB_dom_sf"/>
</dbReference>
<keyword evidence="3" id="KW-0677">Repeat</keyword>
<dbReference type="InterPro" id="IPR000859">
    <property type="entry name" value="CUB_dom"/>
</dbReference>
<dbReference type="CDD" id="cd00033">
    <property type="entry name" value="CCP"/>
    <property type="match status" value="1"/>
</dbReference>
<dbReference type="CDD" id="cd00041">
    <property type="entry name" value="CUB"/>
    <property type="match status" value="1"/>
</dbReference>
<dbReference type="PANTHER" id="PTHR45656">
    <property type="entry name" value="PROTEIN CBR-CLEC-78"/>
    <property type="match status" value="1"/>
</dbReference>
<evidence type="ECO:0000256" key="3">
    <source>
        <dbReference type="ARBA" id="ARBA00022737"/>
    </source>
</evidence>
<evidence type="ECO:0000313" key="8">
    <source>
        <dbReference type="Proteomes" id="UP000694923"/>
    </source>
</evidence>
<evidence type="ECO:0000313" key="9">
    <source>
        <dbReference type="RefSeq" id="XP_008589688.1"/>
    </source>
</evidence>
<dbReference type="PROSITE" id="PS50923">
    <property type="entry name" value="SUSHI"/>
    <property type="match status" value="1"/>
</dbReference>
<gene>
    <name evidence="9" type="primary">LOC103606907</name>
</gene>
<comment type="caution">
    <text evidence="5">Lacks conserved residue(s) required for the propagation of feature annotation.</text>
</comment>
<keyword evidence="2" id="KW-0732">Signal</keyword>
<dbReference type="GeneID" id="103606907"/>
<feature type="non-terminal residue" evidence="9">
    <location>
        <position position="1"/>
    </location>
</feature>
<dbReference type="Proteomes" id="UP000694923">
    <property type="component" value="Unplaced"/>
</dbReference>
<dbReference type="Gene3D" id="2.60.120.290">
    <property type="entry name" value="Spermadhesin, CUB domain"/>
    <property type="match status" value="1"/>
</dbReference>
<feature type="domain" description="CUB" evidence="6">
    <location>
        <begin position="74"/>
        <end position="105"/>
    </location>
</feature>
<organism evidence="8 9">
    <name type="scientific">Galeopterus variegatus</name>
    <name type="common">Malayan flying lemur</name>
    <name type="synonym">Cynocephalus variegatus</name>
    <dbReference type="NCBI Taxonomy" id="482537"/>
    <lineage>
        <taxon>Eukaryota</taxon>
        <taxon>Metazoa</taxon>
        <taxon>Chordata</taxon>
        <taxon>Craniata</taxon>
        <taxon>Vertebrata</taxon>
        <taxon>Euteleostomi</taxon>
        <taxon>Mammalia</taxon>
        <taxon>Eutheria</taxon>
        <taxon>Euarchontoglires</taxon>
        <taxon>Dermoptera</taxon>
        <taxon>Cynocephalidae</taxon>
        <taxon>Galeopterus</taxon>
    </lineage>
</organism>
<evidence type="ECO:0000259" key="7">
    <source>
        <dbReference type="PROSITE" id="PS50923"/>
    </source>
</evidence>
<dbReference type="InterPro" id="IPR051277">
    <property type="entry name" value="SEZ6_CSMD_C4BPB_Regulators"/>
</dbReference>
<sequence length="197" mass="21691">SQGGVALVSDMCPDPGIPENGRRAGSDFRVGANVQFSCEDNYVLQGAKSITCQRVTETLAAWSDHRPFCRARTCGSNLRGPSGVITSPNYPVQYEDNAHCVWVITTTDPDKLTDIQVASEFLHTQYCDGNHYYGRCSEQCGSHLTLQGICRHSHILGSEKDRVLSPKRAFPEASHNNVQSYVIDEDGQPDTLSRKIS</sequence>
<dbReference type="Pfam" id="PF00431">
    <property type="entry name" value="CUB"/>
    <property type="match status" value="1"/>
</dbReference>
<reference evidence="9" key="1">
    <citation type="submission" date="2025-08" db="UniProtKB">
        <authorList>
            <consortium name="RefSeq"/>
        </authorList>
    </citation>
    <scope>IDENTIFICATION</scope>
</reference>
<feature type="domain" description="Sushi" evidence="7">
    <location>
        <begin position="10"/>
        <end position="71"/>
    </location>
</feature>
<keyword evidence="8" id="KW-1185">Reference proteome</keyword>
<dbReference type="InterPro" id="IPR000436">
    <property type="entry name" value="Sushi_SCR_CCP_dom"/>
</dbReference>
<dbReference type="Gene3D" id="2.10.70.10">
    <property type="entry name" value="Complement Module, domain 1"/>
    <property type="match status" value="1"/>
</dbReference>